<dbReference type="Proteomes" id="UP000030747">
    <property type="component" value="Unassembled WGS sequence"/>
</dbReference>
<dbReference type="EMBL" id="HG674010">
    <property type="protein sequence ID" value="CDJ38693.1"/>
    <property type="molecule type" value="Genomic_DNA"/>
</dbReference>
<evidence type="ECO:0000313" key="3">
    <source>
        <dbReference type="Proteomes" id="UP000030747"/>
    </source>
</evidence>
<evidence type="ECO:0000256" key="1">
    <source>
        <dbReference type="SAM" id="MobiDB-lite"/>
    </source>
</evidence>
<protein>
    <submittedName>
        <fullName evidence="2">Uncharacterized protein</fullName>
    </submittedName>
</protein>
<dbReference type="AlphaFoldDB" id="U6KKQ4"/>
<feature type="region of interest" description="Disordered" evidence="1">
    <location>
        <begin position="1"/>
        <end position="189"/>
    </location>
</feature>
<organism evidence="2 3">
    <name type="scientific">Eimeria tenella</name>
    <name type="common">Coccidian parasite</name>
    <dbReference type="NCBI Taxonomy" id="5802"/>
    <lineage>
        <taxon>Eukaryota</taxon>
        <taxon>Sar</taxon>
        <taxon>Alveolata</taxon>
        <taxon>Apicomplexa</taxon>
        <taxon>Conoidasida</taxon>
        <taxon>Coccidia</taxon>
        <taxon>Eucoccidiorida</taxon>
        <taxon>Eimeriorina</taxon>
        <taxon>Eimeriidae</taxon>
        <taxon>Eimeria</taxon>
    </lineage>
</organism>
<sequence length="375" mass="39685">MRAATTTAAAAAAAAAQQPQNKDESERELEEAQRENSTNSNGSYLLNSGEESLPYVQPAPHELLQHLREQALQQQQQQQHEQQEQQQDSGEEEARSTAEEAQQFEAQDKEGVLPEEGGPPAAAAAAAAAAGGEEGAPLGGPLPGLSMERVVGFESIPLSPGSGSLEAAAQQQQQQQQQDSSEASPAAAAAAEGAAARRCSSSRCCVALGRAPCGRRAAAGGPPGARRPGAPGGPPANTYQLLQAAQLPETDVTRLEHSKYRDLVIAVSANRILSMWCPRTLQCIFEMDAAAVTCSSPLSFLYVLEAPEAWELRSTIILAGCMDGSICVRRLERDLADGGVCCRLVRNYIREVEPQVPISYILVDSWLNAAFVGDA</sequence>
<evidence type="ECO:0000313" key="2">
    <source>
        <dbReference type="EMBL" id="CDJ38693.1"/>
    </source>
</evidence>
<gene>
    <name evidence="2" type="ORF">ETH_00039995</name>
</gene>
<reference evidence="2" key="1">
    <citation type="submission" date="2013-10" db="EMBL/GenBank/DDBJ databases">
        <title>Genomic analysis of the causative agents of coccidiosis in chickens.</title>
        <authorList>
            <person name="Reid A.J."/>
            <person name="Blake D."/>
            <person name="Billington K."/>
            <person name="Browne H."/>
            <person name="Dunn M."/>
            <person name="Hung S."/>
            <person name="Kawahara F."/>
            <person name="Miranda-Saavedra D."/>
            <person name="Mourier T."/>
            <person name="Nagra H."/>
            <person name="Otto T.D."/>
            <person name="Rawlings N."/>
            <person name="Sanchez A."/>
            <person name="Sanders M."/>
            <person name="Subramaniam C."/>
            <person name="Tay Y."/>
            <person name="Dear P."/>
            <person name="Doerig C."/>
            <person name="Gruber A."/>
            <person name="Parkinson J."/>
            <person name="Shirley M."/>
            <person name="Wan K.L."/>
            <person name="Berriman M."/>
            <person name="Tomley F."/>
            <person name="Pain A."/>
        </authorList>
    </citation>
    <scope>NUCLEOTIDE SEQUENCE [LARGE SCALE GENOMIC DNA]</scope>
    <source>
        <strain evidence="2">Houghton</strain>
    </source>
</reference>
<feature type="compositionally biased region" description="Polar residues" evidence="1">
    <location>
        <begin position="36"/>
        <end position="50"/>
    </location>
</feature>
<feature type="compositionally biased region" description="Low complexity" evidence="1">
    <location>
        <begin position="114"/>
        <end position="131"/>
    </location>
</feature>
<dbReference type="VEuPathDB" id="ToxoDB:ETH2_1584900"/>
<feature type="non-terminal residue" evidence="2">
    <location>
        <position position="375"/>
    </location>
</feature>
<feature type="compositionally biased region" description="Basic and acidic residues" evidence="1">
    <location>
        <begin position="21"/>
        <end position="34"/>
    </location>
</feature>
<proteinExistence type="predicted"/>
<feature type="compositionally biased region" description="Low complexity" evidence="1">
    <location>
        <begin position="1"/>
        <end position="16"/>
    </location>
</feature>
<dbReference type="VEuPathDB" id="ToxoDB:ETH_00039995"/>
<feature type="region of interest" description="Disordered" evidence="1">
    <location>
        <begin position="216"/>
        <end position="238"/>
    </location>
</feature>
<feature type="compositionally biased region" description="Low complexity" evidence="1">
    <location>
        <begin position="216"/>
        <end position="229"/>
    </location>
</feature>
<feature type="compositionally biased region" description="Gly residues" evidence="1">
    <location>
        <begin position="132"/>
        <end position="142"/>
    </location>
</feature>
<accession>U6KKQ4</accession>
<dbReference type="RefSeq" id="XP_013229458.1">
    <property type="nucleotide sequence ID" value="XM_013374004.1"/>
</dbReference>
<dbReference type="GeneID" id="25257039"/>
<feature type="compositionally biased region" description="Low complexity" evidence="1">
    <location>
        <begin position="70"/>
        <end position="87"/>
    </location>
</feature>
<dbReference type="OrthoDB" id="332225at2759"/>
<feature type="compositionally biased region" description="Low complexity" evidence="1">
    <location>
        <begin position="161"/>
        <end position="189"/>
    </location>
</feature>
<reference evidence="2" key="2">
    <citation type="submission" date="2013-10" db="EMBL/GenBank/DDBJ databases">
        <authorList>
            <person name="Aslett M."/>
        </authorList>
    </citation>
    <scope>NUCLEOTIDE SEQUENCE [LARGE SCALE GENOMIC DNA]</scope>
    <source>
        <strain evidence="2">Houghton</strain>
    </source>
</reference>
<name>U6KKQ4_EIMTE</name>
<keyword evidence="3" id="KW-1185">Reference proteome</keyword>